<accession>A0A1C7LUC1</accession>
<organism evidence="3 4">
    <name type="scientific">Grifola frondosa</name>
    <name type="common">Maitake</name>
    <name type="synonym">Polyporus frondosus</name>
    <dbReference type="NCBI Taxonomy" id="5627"/>
    <lineage>
        <taxon>Eukaryota</taxon>
        <taxon>Fungi</taxon>
        <taxon>Dikarya</taxon>
        <taxon>Basidiomycota</taxon>
        <taxon>Agaricomycotina</taxon>
        <taxon>Agaricomycetes</taxon>
        <taxon>Polyporales</taxon>
        <taxon>Grifolaceae</taxon>
        <taxon>Grifola</taxon>
    </lineage>
</organism>
<dbReference type="Proteomes" id="UP000092993">
    <property type="component" value="Unassembled WGS sequence"/>
</dbReference>
<comment type="caution">
    <text evidence="3">The sequence shown here is derived from an EMBL/GenBank/DDBJ whole genome shotgun (WGS) entry which is preliminary data.</text>
</comment>
<feature type="compositionally biased region" description="Basic residues" evidence="1">
    <location>
        <begin position="114"/>
        <end position="126"/>
    </location>
</feature>
<proteinExistence type="predicted"/>
<sequence>MAKGKSVNPADAYRKAQRKKEIKKNKAERTKARDFALVKKDTGDLEEDIEKLEAASELSASDKAHLTELKSELERINKKKEEYVVEHPEQRKLVYRSRKQHGDKEEKAEEATAPKKRNMFNKHGLPRHPERSIYYDPVMNLWRCPPGMPYIERPLRPDEVASDEDHSGEDDDIMMPEGPPPGPENEEVVGSDDDIPMPEGPPPPKDGEPPLPPLSSPPPHPPFVPPAPQLPP</sequence>
<dbReference type="OMA" id="INPMEAY"/>
<protein>
    <submittedName>
        <fullName evidence="3">Protein saf1</fullName>
    </submittedName>
</protein>
<keyword evidence="4" id="KW-1185">Reference proteome</keyword>
<evidence type="ECO:0000313" key="4">
    <source>
        <dbReference type="Proteomes" id="UP000092993"/>
    </source>
</evidence>
<dbReference type="GO" id="GO:0006396">
    <property type="term" value="P:RNA processing"/>
    <property type="evidence" value="ECO:0007669"/>
    <property type="project" value="InterPro"/>
</dbReference>
<feature type="compositionally biased region" description="Basic and acidic residues" evidence="1">
    <location>
        <begin position="153"/>
        <end position="165"/>
    </location>
</feature>
<feature type="compositionally biased region" description="Basic and acidic residues" evidence="1">
    <location>
        <begin position="100"/>
        <end position="113"/>
    </location>
</feature>
<dbReference type="EMBL" id="LUGG01000020">
    <property type="protein sequence ID" value="OBZ68391.1"/>
    <property type="molecule type" value="Genomic_DNA"/>
</dbReference>
<feature type="region of interest" description="Disordered" evidence="1">
    <location>
        <begin position="146"/>
        <end position="232"/>
    </location>
</feature>
<feature type="compositionally biased region" description="Pro residues" evidence="1">
    <location>
        <begin position="198"/>
        <end position="232"/>
    </location>
</feature>
<evidence type="ECO:0000256" key="1">
    <source>
        <dbReference type="SAM" id="MobiDB-lite"/>
    </source>
</evidence>
<feature type="region of interest" description="Disordered" evidence="1">
    <location>
        <begin position="1"/>
        <end position="30"/>
    </location>
</feature>
<reference evidence="3 4" key="1">
    <citation type="submission" date="2016-03" db="EMBL/GenBank/DDBJ databases">
        <title>Whole genome sequencing of Grifola frondosa 9006-11.</title>
        <authorList>
            <person name="Min B."/>
            <person name="Park H."/>
            <person name="Kim J.-G."/>
            <person name="Cho H."/>
            <person name="Oh Y.-L."/>
            <person name="Kong W.-S."/>
            <person name="Choi I.-G."/>
        </authorList>
    </citation>
    <scope>NUCLEOTIDE SEQUENCE [LARGE SCALE GENOMIC DNA]</scope>
    <source>
        <strain evidence="3 4">9006-11</strain>
    </source>
</reference>
<dbReference type="OrthoDB" id="205569at2759"/>
<dbReference type="STRING" id="5627.A0A1C7LUC1"/>
<feature type="domain" description="Wbp11/ELF5/Saf1 N-terminal" evidence="2">
    <location>
        <begin position="4"/>
        <end position="78"/>
    </location>
</feature>
<dbReference type="AlphaFoldDB" id="A0A1C7LUC1"/>
<gene>
    <name evidence="3" type="primary">saf1</name>
    <name evidence="3" type="ORF">A0H81_11634</name>
</gene>
<feature type="compositionally biased region" description="Acidic residues" evidence="1">
    <location>
        <begin position="184"/>
        <end position="196"/>
    </location>
</feature>
<dbReference type="InterPro" id="IPR019007">
    <property type="entry name" value="Wbp11/ELF5/Saf1_N"/>
</dbReference>
<dbReference type="Pfam" id="PF09429">
    <property type="entry name" value="Wbp11"/>
    <property type="match status" value="1"/>
</dbReference>
<name>A0A1C7LUC1_GRIFR</name>
<evidence type="ECO:0000313" key="3">
    <source>
        <dbReference type="EMBL" id="OBZ68391.1"/>
    </source>
</evidence>
<evidence type="ECO:0000259" key="2">
    <source>
        <dbReference type="Pfam" id="PF09429"/>
    </source>
</evidence>
<feature type="region of interest" description="Disordered" evidence="1">
    <location>
        <begin position="88"/>
        <end position="130"/>
    </location>
</feature>